<reference evidence="3" key="1">
    <citation type="submission" date="2018-08" db="EMBL/GenBank/DDBJ databases">
        <authorList>
            <person name="Kim S.-J."/>
            <person name="Jung G.-Y."/>
        </authorList>
    </citation>
    <scope>NUCLEOTIDE SEQUENCE [LARGE SCALE GENOMIC DNA]</scope>
    <source>
        <strain evidence="3">GY_G</strain>
    </source>
</reference>
<sequence length="151" mass="16580">MGSTKRLLLIALIAFAAAATGVFAARTFMDAPRKSESEVHALLHDRLKLDAAQAAKIEALEMQHATRKQALELEMRAANARLAEAIEAEHGYGPKVTEAVDHVHHVMGEMQKEVLEHLFAMRAVLNPQQASIFDRTVVKALTAEAHPSPER</sequence>
<proteinExistence type="predicted"/>
<dbReference type="Proteomes" id="UP000263833">
    <property type="component" value="Unassembled WGS sequence"/>
</dbReference>
<name>A0A371B2C8_9SPHN</name>
<keyword evidence="1" id="KW-0732">Signal</keyword>
<feature type="signal peptide" evidence="1">
    <location>
        <begin position="1"/>
        <end position="24"/>
    </location>
</feature>
<dbReference type="EMBL" id="QRGP01000003">
    <property type="protein sequence ID" value="RDV01728.1"/>
    <property type="molecule type" value="Genomic_DNA"/>
</dbReference>
<evidence type="ECO:0000256" key="1">
    <source>
        <dbReference type="SAM" id="SignalP"/>
    </source>
</evidence>
<evidence type="ECO:0000313" key="2">
    <source>
        <dbReference type="EMBL" id="RDV01728.1"/>
    </source>
</evidence>
<organism evidence="2 3">
    <name type="scientific">Sphingorhabdus pulchriflava</name>
    <dbReference type="NCBI Taxonomy" id="2292257"/>
    <lineage>
        <taxon>Bacteria</taxon>
        <taxon>Pseudomonadati</taxon>
        <taxon>Pseudomonadota</taxon>
        <taxon>Alphaproteobacteria</taxon>
        <taxon>Sphingomonadales</taxon>
        <taxon>Sphingomonadaceae</taxon>
        <taxon>Sphingorhabdus</taxon>
    </lineage>
</organism>
<accession>A0A371B2C8</accession>
<keyword evidence="3" id="KW-1185">Reference proteome</keyword>
<feature type="chain" id="PRO_5017083847" evidence="1">
    <location>
        <begin position="25"/>
        <end position="151"/>
    </location>
</feature>
<protein>
    <submittedName>
        <fullName evidence="2">Heavy metal resistance protein</fullName>
    </submittedName>
</protein>
<evidence type="ECO:0000313" key="3">
    <source>
        <dbReference type="Proteomes" id="UP000263833"/>
    </source>
</evidence>
<gene>
    <name evidence="2" type="ORF">DXH95_15740</name>
</gene>
<dbReference type="AlphaFoldDB" id="A0A371B2C8"/>
<dbReference type="Pfam" id="PF13801">
    <property type="entry name" value="Metal_resist"/>
    <property type="match status" value="1"/>
</dbReference>
<dbReference type="InterPro" id="IPR025961">
    <property type="entry name" value="Metal_resist"/>
</dbReference>
<dbReference type="OrthoDB" id="7450844at2"/>
<comment type="caution">
    <text evidence="2">The sequence shown here is derived from an EMBL/GenBank/DDBJ whole genome shotgun (WGS) entry which is preliminary data.</text>
</comment>
<dbReference type="Gene3D" id="1.20.120.1490">
    <property type="match status" value="1"/>
</dbReference>
<dbReference type="RefSeq" id="WP_115550505.1">
    <property type="nucleotide sequence ID" value="NZ_QRGP01000003.1"/>
</dbReference>